<name>A0A5C3MXN4_9AGAM</name>
<proteinExistence type="predicted"/>
<protein>
    <submittedName>
        <fullName evidence="1">Uncharacterized protein</fullName>
    </submittedName>
</protein>
<evidence type="ECO:0000313" key="1">
    <source>
        <dbReference type="EMBL" id="TFK48508.1"/>
    </source>
</evidence>
<dbReference type="OrthoDB" id="2822793at2759"/>
<dbReference type="EMBL" id="ML213519">
    <property type="protein sequence ID" value="TFK48508.1"/>
    <property type="molecule type" value="Genomic_DNA"/>
</dbReference>
<dbReference type="AlphaFoldDB" id="A0A5C3MXN4"/>
<gene>
    <name evidence="1" type="ORF">OE88DRAFT_1664362</name>
</gene>
<sequence length="120" mass="13424">MSPSGNKVCLTLTTTCSSSSDSSNHHQFVSPGYIYIRNQSGDTTYAFVTKLSGDGNDNWFTVPASFDENSLWKRASSGWELIAFKDDDDRRVGFYVEVKKVTTYVTFHSFDNVEIDRVGA</sequence>
<keyword evidence="2" id="KW-1185">Reference proteome</keyword>
<reference evidence="1 2" key="1">
    <citation type="journal article" date="2019" name="Nat. Ecol. Evol.">
        <title>Megaphylogeny resolves global patterns of mushroom evolution.</title>
        <authorList>
            <person name="Varga T."/>
            <person name="Krizsan K."/>
            <person name="Foldi C."/>
            <person name="Dima B."/>
            <person name="Sanchez-Garcia M."/>
            <person name="Sanchez-Ramirez S."/>
            <person name="Szollosi G.J."/>
            <person name="Szarkandi J.G."/>
            <person name="Papp V."/>
            <person name="Albert L."/>
            <person name="Andreopoulos W."/>
            <person name="Angelini C."/>
            <person name="Antonin V."/>
            <person name="Barry K.W."/>
            <person name="Bougher N.L."/>
            <person name="Buchanan P."/>
            <person name="Buyck B."/>
            <person name="Bense V."/>
            <person name="Catcheside P."/>
            <person name="Chovatia M."/>
            <person name="Cooper J."/>
            <person name="Damon W."/>
            <person name="Desjardin D."/>
            <person name="Finy P."/>
            <person name="Geml J."/>
            <person name="Haridas S."/>
            <person name="Hughes K."/>
            <person name="Justo A."/>
            <person name="Karasinski D."/>
            <person name="Kautmanova I."/>
            <person name="Kiss B."/>
            <person name="Kocsube S."/>
            <person name="Kotiranta H."/>
            <person name="LaButti K.M."/>
            <person name="Lechner B.E."/>
            <person name="Liimatainen K."/>
            <person name="Lipzen A."/>
            <person name="Lukacs Z."/>
            <person name="Mihaltcheva S."/>
            <person name="Morgado L.N."/>
            <person name="Niskanen T."/>
            <person name="Noordeloos M.E."/>
            <person name="Ohm R.A."/>
            <person name="Ortiz-Santana B."/>
            <person name="Ovrebo C."/>
            <person name="Racz N."/>
            <person name="Riley R."/>
            <person name="Savchenko A."/>
            <person name="Shiryaev A."/>
            <person name="Soop K."/>
            <person name="Spirin V."/>
            <person name="Szebenyi C."/>
            <person name="Tomsovsky M."/>
            <person name="Tulloss R.E."/>
            <person name="Uehling J."/>
            <person name="Grigoriev I.V."/>
            <person name="Vagvolgyi C."/>
            <person name="Papp T."/>
            <person name="Martin F.M."/>
            <person name="Miettinen O."/>
            <person name="Hibbett D.S."/>
            <person name="Nagy L.G."/>
        </authorList>
    </citation>
    <scope>NUCLEOTIDE SEQUENCE [LARGE SCALE GENOMIC DNA]</scope>
    <source>
        <strain evidence="1 2">OMC1185</strain>
    </source>
</reference>
<organism evidence="1 2">
    <name type="scientific">Heliocybe sulcata</name>
    <dbReference type="NCBI Taxonomy" id="5364"/>
    <lineage>
        <taxon>Eukaryota</taxon>
        <taxon>Fungi</taxon>
        <taxon>Dikarya</taxon>
        <taxon>Basidiomycota</taxon>
        <taxon>Agaricomycotina</taxon>
        <taxon>Agaricomycetes</taxon>
        <taxon>Gloeophyllales</taxon>
        <taxon>Gloeophyllaceae</taxon>
        <taxon>Heliocybe</taxon>
    </lineage>
</organism>
<accession>A0A5C3MXN4</accession>
<dbReference type="Proteomes" id="UP000305948">
    <property type="component" value="Unassembled WGS sequence"/>
</dbReference>
<evidence type="ECO:0000313" key="2">
    <source>
        <dbReference type="Proteomes" id="UP000305948"/>
    </source>
</evidence>